<comment type="catalytic activity">
    <reaction evidence="1">
        <text>ATP + protein L-histidine = ADP + protein N-phospho-L-histidine.</text>
        <dbReference type="EC" id="2.7.13.3"/>
    </reaction>
</comment>
<reference evidence="11" key="1">
    <citation type="submission" date="2020-06" db="EMBL/GenBank/DDBJ databases">
        <authorList>
            <consortium name="Plant Systems Biology data submission"/>
        </authorList>
    </citation>
    <scope>NUCLEOTIDE SEQUENCE</scope>
    <source>
        <strain evidence="11">D6</strain>
    </source>
</reference>
<dbReference type="Proteomes" id="UP001153069">
    <property type="component" value="Unassembled WGS sequence"/>
</dbReference>
<dbReference type="SUPFAM" id="SSF52172">
    <property type="entry name" value="CheY-like"/>
    <property type="match status" value="1"/>
</dbReference>
<dbReference type="PROSITE" id="PS50110">
    <property type="entry name" value="RESPONSE_REGULATORY"/>
    <property type="match status" value="1"/>
</dbReference>
<evidence type="ECO:0000256" key="5">
    <source>
        <dbReference type="ARBA" id="ARBA00022777"/>
    </source>
</evidence>
<feature type="transmembrane region" description="Helical" evidence="8">
    <location>
        <begin position="504"/>
        <end position="528"/>
    </location>
</feature>
<dbReference type="InterPro" id="IPR001789">
    <property type="entry name" value="Sig_transdc_resp-reg_receiver"/>
</dbReference>
<dbReference type="InterPro" id="IPR005467">
    <property type="entry name" value="His_kinase_dom"/>
</dbReference>
<dbReference type="Gene3D" id="3.30.565.10">
    <property type="entry name" value="Histidine kinase-like ATPase, C-terminal domain"/>
    <property type="match status" value="1"/>
</dbReference>
<dbReference type="InterPro" id="IPR011006">
    <property type="entry name" value="CheY-like_superfamily"/>
</dbReference>
<dbReference type="PANTHER" id="PTHR43047">
    <property type="entry name" value="TWO-COMPONENT HISTIDINE PROTEIN KINASE"/>
    <property type="match status" value="1"/>
</dbReference>
<evidence type="ECO:0000256" key="7">
    <source>
        <dbReference type="SAM" id="MobiDB-lite"/>
    </source>
</evidence>
<feature type="domain" description="Histidine kinase" evidence="9">
    <location>
        <begin position="556"/>
        <end position="782"/>
    </location>
</feature>
<name>A0A9N8EZM8_9STRA</name>
<keyword evidence="3 6" id="KW-0597">Phosphoprotein</keyword>
<dbReference type="Gene3D" id="3.40.50.2300">
    <property type="match status" value="1"/>
</dbReference>
<dbReference type="EC" id="2.7.13.3" evidence="2"/>
<dbReference type="CDD" id="cd00082">
    <property type="entry name" value="HisKA"/>
    <property type="match status" value="1"/>
</dbReference>
<dbReference type="Gene3D" id="1.10.287.130">
    <property type="match status" value="1"/>
</dbReference>
<dbReference type="GO" id="GO:0005886">
    <property type="term" value="C:plasma membrane"/>
    <property type="evidence" value="ECO:0007669"/>
    <property type="project" value="TreeGrafter"/>
</dbReference>
<keyword evidence="5" id="KW-0418">Kinase</keyword>
<dbReference type="InterPro" id="IPR003661">
    <property type="entry name" value="HisK_dim/P_dom"/>
</dbReference>
<feature type="compositionally biased region" description="Polar residues" evidence="7">
    <location>
        <begin position="250"/>
        <end position="263"/>
    </location>
</feature>
<dbReference type="InterPro" id="IPR036097">
    <property type="entry name" value="HisK_dim/P_sf"/>
</dbReference>
<dbReference type="InterPro" id="IPR003594">
    <property type="entry name" value="HATPase_dom"/>
</dbReference>
<comment type="caution">
    <text evidence="11">The sequence shown here is derived from an EMBL/GenBank/DDBJ whole genome shotgun (WGS) entry which is preliminary data.</text>
</comment>
<feature type="domain" description="Response regulatory" evidence="10">
    <location>
        <begin position="866"/>
        <end position="986"/>
    </location>
</feature>
<feature type="region of interest" description="Disordered" evidence="7">
    <location>
        <begin position="816"/>
        <end position="858"/>
    </location>
</feature>
<keyword evidence="8" id="KW-0812">Transmembrane</keyword>
<feature type="region of interest" description="Disordered" evidence="7">
    <location>
        <begin position="1"/>
        <end position="69"/>
    </location>
</feature>
<dbReference type="InterPro" id="IPR004358">
    <property type="entry name" value="Sig_transdc_His_kin-like_C"/>
</dbReference>
<dbReference type="InterPro" id="IPR036890">
    <property type="entry name" value="HATPase_C_sf"/>
</dbReference>
<evidence type="ECO:0000256" key="1">
    <source>
        <dbReference type="ARBA" id="ARBA00000085"/>
    </source>
</evidence>
<dbReference type="OrthoDB" id="42472at2759"/>
<dbReference type="GO" id="GO:0000155">
    <property type="term" value="F:phosphorelay sensor kinase activity"/>
    <property type="evidence" value="ECO:0007669"/>
    <property type="project" value="InterPro"/>
</dbReference>
<evidence type="ECO:0000256" key="8">
    <source>
        <dbReference type="SAM" id="Phobius"/>
    </source>
</evidence>
<dbReference type="PRINTS" id="PR00344">
    <property type="entry name" value="BCTRLSENSOR"/>
</dbReference>
<feature type="region of interest" description="Disordered" evidence="7">
    <location>
        <begin position="243"/>
        <end position="263"/>
    </location>
</feature>
<evidence type="ECO:0000313" key="11">
    <source>
        <dbReference type="EMBL" id="CAB9530012.1"/>
    </source>
</evidence>
<dbReference type="GO" id="GO:0009927">
    <property type="term" value="F:histidine phosphotransfer kinase activity"/>
    <property type="evidence" value="ECO:0007669"/>
    <property type="project" value="TreeGrafter"/>
</dbReference>
<feature type="compositionally biased region" description="Low complexity" evidence="7">
    <location>
        <begin position="42"/>
        <end position="58"/>
    </location>
</feature>
<dbReference type="EMBL" id="CAICTM010002704">
    <property type="protein sequence ID" value="CAB9530012.1"/>
    <property type="molecule type" value="Genomic_DNA"/>
</dbReference>
<dbReference type="PANTHER" id="PTHR43047:SF72">
    <property type="entry name" value="OSMOSENSING HISTIDINE PROTEIN KINASE SLN1"/>
    <property type="match status" value="1"/>
</dbReference>
<organism evidence="11 12">
    <name type="scientific">Seminavis robusta</name>
    <dbReference type="NCBI Taxonomy" id="568900"/>
    <lineage>
        <taxon>Eukaryota</taxon>
        <taxon>Sar</taxon>
        <taxon>Stramenopiles</taxon>
        <taxon>Ochrophyta</taxon>
        <taxon>Bacillariophyta</taxon>
        <taxon>Bacillariophyceae</taxon>
        <taxon>Bacillariophycidae</taxon>
        <taxon>Naviculales</taxon>
        <taxon>Naviculaceae</taxon>
        <taxon>Seminavis</taxon>
    </lineage>
</organism>
<accession>A0A9N8EZM8</accession>
<dbReference type="SUPFAM" id="SSF55874">
    <property type="entry name" value="ATPase domain of HSP90 chaperone/DNA topoisomerase II/histidine kinase"/>
    <property type="match status" value="1"/>
</dbReference>
<keyword evidence="12" id="KW-1185">Reference proteome</keyword>
<evidence type="ECO:0000256" key="6">
    <source>
        <dbReference type="PROSITE-ProRule" id="PRU00169"/>
    </source>
</evidence>
<evidence type="ECO:0000259" key="10">
    <source>
        <dbReference type="PROSITE" id="PS50110"/>
    </source>
</evidence>
<feature type="modified residue" description="4-aspartylphosphate" evidence="6">
    <location>
        <position position="920"/>
    </location>
</feature>
<dbReference type="Pfam" id="PF02518">
    <property type="entry name" value="HATPase_c"/>
    <property type="match status" value="1"/>
</dbReference>
<evidence type="ECO:0000313" key="12">
    <source>
        <dbReference type="Proteomes" id="UP001153069"/>
    </source>
</evidence>
<evidence type="ECO:0000256" key="3">
    <source>
        <dbReference type="ARBA" id="ARBA00022553"/>
    </source>
</evidence>
<evidence type="ECO:0000256" key="2">
    <source>
        <dbReference type="ARBA" id="ARBA00012438"/>
    </source>
</evidence>
<evidence type="ECO:0000256" key="4">
    <source>
        <dbReference type="ARBA" id="ARBA00022679"/>
    </source>
</evidence>
<dbReference type="SMART" id="SM00448">
    <property type="entry name" value="REC"/>
    <property type="match status" value="1"/>
</dbReference>
<sequence length="992" mass="109543">MIATGMPYPTHKDQQHGSISTDSEVNSHSQIATSAASMSRLAANARAFQSQQQRQASSHGDTTTIRHHPGCRQADGDICTCEVTQSLAKQETFVINCLRASVLMVLVVTATGLAIGVHRYTTETETENFTDHFEHAAHQVIDSFHEVVERNIGSVATMSSLITSYALQANLSFPFVTVPHFEVLGSHLRIQSGSHIVHYAPVVTEAMRPAWEEYAMENRHHIDGSFAADTYHRNEQDAAFGMGESRRLQDSGNQTEPKPTTTILEDGSGYHPFIWRSAAVAPPGDEPAGGGPYLPLWQRSPVSQKKQGPLNQNFGNTHVLKNGLMEAILQSKKPILSVATTPAPKIVERRAANLRISQYRHHVDEYVNELSTFVVYPVFDSFDDNSREVTGILATSVYWNFLFSNLLPSNSDGIICVVESTSFNQTFTYQIDGPKATFLGMGDLHDPRYSDLAISADVNTFLKSRASPQNRAYPTMPLSDETQYTIRVYPSEATEAPFTTNQPAAFTGMILVVFSFASILFLLFSYVVEKRHNTMVEKVLEHAQKAAATERELNEFLSHEVRNPLSAAISACSFVSTAVNEPEPMSDKETQQHVREDVEVVSASLHYINDFLRSMLDIHKATGNKINIAMAPTDVLQDVLEPVSAILYKRVASFDILVECPANLVVKTDSIRLKQVVLNLVRNASKFVEKGFLRMRADVVDHHVRLYVEDSGPGIPLEQQKELFAKYHASLDLIGQGTGIGLNLSKKLMATMGGDLWLDSNYDSGVDGYPGACFVVQLNSPPIDIESAQTRDINQLRSSYSGTRSESFLKAHLEGLTPQTEPTDGTLPCEPQTPTATIANAPQPTSEPLLPPAQPQEQPELPAELSVLFVDDDAVLRKLFARAVKRAMPSWKISEASSGETALRMCEELQPEQYDLIFLDQYMASADKQLLGTETAQAMRSKGISSRICGLSANDLRDMFINSGADDFVLKPMPCKVDNLKQLLVRVLKIAY</sequence>
<gene>
    <name evidence="11" type="ORF">SEMRO_2706_G335210.1</name>
</gene>
<protein>
    <recommendedName>
        <fullName evidence="2">histidine kinase</fullName>
        <ecNumber evidence="2">2.7.13.3</ecNumber>
    </recommendedName>
</protein>
<keyword evidence="8" id="KW-1133">Transmembrane helix</keyword>
<proteinExistence type="predicted"/>
<keyword evidence="8" id="KW-0472">Membrane</keyword>
<dbReference type="SUPFAM" id="SSF47384">
    <property type="entry name" value="Homodimeric domain of signal transducing histidine kinase"/>
    <property type="match status" value="1"/>
</dbReference>
<dbReference type="CDD" id="cd00156">
    <property type="entry name" value="REC"/>
    <property type="match status" value="1"/>
</dbReference>
<dbReference type="SMART" id="SM00387">
    <property type="entry name" value="HATPase_c"/>
    <property type="match status" value="1"/>
</dbReference>
<keyword evidence="4" id="KW-0808">Transferase</keyword>
<feature type="compositionally biased region" description="Polar residues" evidence="7">
    <location>
        <begin position="832"/>
        <end position="846"/>
    </location>
</feature>
<dbReference type="AlphaFoldDB" id="A0A9N8EZM8"/>
<feature type="compositionally biased region" description="Polar residues" evidence="7">
    <location>
        <begin position="16"/>
        <end position="37"/>
    </location>
</feature>
<dbReference type="Pfam" id="PF00072">
    <property type="entry name" value="Response_reg"/>
    <property type="match status" value="1"/>
</dbReference>
<dbReference type="PROSITE" id="PS50109">
    <property type="entry name" value="HIS_KIN"/>
    <property type="match status" value="1"/>
</dbReference>
<evidence type="ECO:0000259" key="9">
    <source>
        <dbReference type="PROSITE" id="PS50109"/>
    </source>
</evidence>